<dbReference type="RefSeq" id="WP_347240087.1">
    <property type="nucleotide sequence ID" value="NZ_JAMPLM010000014.1"/>
</dbReference>
<feature type="domain" description="Phosphodiester glycosidase" evidence="1">
    <location>
        <begin position="96"/>
        <end position="303"/>
    </location>
</feature>
<dbReference type="GO" id="GO:0016798">
    <property type="term" value="F:hydrolase activity, acting on glycosyl bonds"/>
    <property type="evidence" value="ECO:0007669"/>
    <property type="project" value="UniProtKB-KW"/>
</dbReference>
<evidence type="ECO:0000313" key="2">
    <source>
        <dbReference type="EMBL" id="MEP1060042.1"/>
    </source>
</evidence>
<dbReference type="PANTHER" id="PTHR40446">
    <property type="entry name" value="N-ACETYLGLUCOSAMINE-1-PHOSPHODIESTER ALPHA-N-ACETYLGLUCOSAMINIDASE"/>
    <property type="match status" value="1"/>
</dbReference>
<gene>
    <name evidence="2" type="ORF">NDI38_16520</name>
</gene>
<dbReference type="Pfam" id="PF09992">
    <property type="entry name" value="NAGPA"/>
    <property type="match status" value="1"/>
</dbReference>
<dbReference type="PANTHER" id="PTHR40446:SF2">
    <property type="entry name" value="N-ACETYLGLUCOSAMINE-1-PHOSPHODIESTER ALPHA-N-ACETYLGLUCOSAMINIDASE"/>
    <property type="match status" value="1"/>
</dbReference>
<dbReference type="InterPro" id="IPR018711">
    <property type="entry name" value="NAGPA"/>
</dbReference>
<dbReference type="EMBL" id="JAMPLM010000014">
    <property type="protein sequence ID" value="MEP1060042.1"/>
    <property type="molecule type" value="Genomic_DNA"/>
</dbReference>
<evidence type="ECO:0000259" key="1">
    <source>
        <dbReference type="Pfam" id="PF09992"/>
    </source>
</evidence>
<protein>
    <submittedName>
        <fullName evidence="2">Phosphodiester glycosidase family protein</fullName>
    </submittedName>
</protein>
<dbReference type="Proteomes" id="UP001476950">
    <property type="component" value="Unassembled WGS sequence"/>
</dbReference>
<keyword evidence="2" id="KW-0326">Glycosidase</keyword>
<organism evidence="2 3">
    <name type="scientific">Stenomitos frigidus AS-A4</name>
    <dbReference type="NCBI Taxonomy" id="2933935"/>
    <lineage>
        <taxon>Bacteria</taxon>
        <taxon>Bacillati</taxon>
        <taxon>Cyanobacteriota</taxon>
        <taxon>Cyanophyceae</taxon>
        <taxon>Leptolyngbyales</taxon>
        <taxon>Leptolyngbyaceae</taxon>
        <taxon>Stenomitos</taxon>
    </lineage>
</organism>
<name>A0ABV0KLB7_9CYAN</name>
<sequence length="307" mass="32953">MKPIWLMSLAGIGLGLMWFAIAHSSRSSSPSQPSPINSAPTPTPAAASLARLEYKSYALPDSTVHTLTIPLHSRYEVTPALSDTVETPAAIARREGAIAALNGGFFDPENQKSTAYIVLNGQQVADPTQNERLMSNPDLVPYLDKILNRSEFRQYQCGDRRQYAIALHRAAPPTGCELINALGGGSRLLPAITAQEEGFVAYANGTISRDALGSRQPNARTAIGITRDHSILWVMVAQKPKDAASGMTLQALADFMKTLGVEQAMNLDGGSSSSLYYDGKSAYGKVDQAGKPLIRPVKSVLLVKMKP</sequence>
<comment type="caution">
    <text evidence="2">The sequence shown here is derived from an EMBL/GenBank/DDBJ whole genome shotgun (WGS) entry which is preliminary data.</text>
</comment>
<reference evidence="2 3" key="1">
    <citation type="submission" date="2022-04" db="EMBL/GenBank/DDBJ databases">
        <title>Positive selection, recombination, and allopatry shape intraspecific diversity of widespread and dominant cyanobacteria.</title>
        <authorList>
            <person name="Wei J."/>
            <person name="Shu W."/>
            <person name="Hu C."/>
        </authorList>
    </citation>
    <scope>NUCLEOTIDE SEQUENCE [LARGE SCALE GENOMIC DNA]</scope>
    <source>
        <strain evidence="2 3">AS-A4</strain>
    </source>
</reference>
<keyword evidence="3" id="KW-1185">Reference proteome</keyword>
<evidence type="ECO:0000313" key="3">
    <source>
        <dbReference type="Proteomes" id="UP001476950"/>
    </source>
</evidence>
<proteinExistence type="predicted"/>
<keyword evidence="2" id="KW-0378">Hydrolase</keyword>
<accession>A0ABV0KLB7</accession>